<keyword evidence="5" id="KW-1185">Reference proteome</keyword>
<protein>
    <recommendedName>
        <fullName evidence="3">Acyltransferase 3 domain-containing protein</fullName>
    </recommendedName>
</protein>
<evidence type="ECO:0000256" key="2">
    <source>
        <dbReference type="SAM" id="Phobius"/>
    </source>
</evidence>
<dbReference type="Proteomes" id="UP001499954">
    <property type="component" value="Unassembled WGS sequence"/>
</dbReference>
<feature type="region of interest" description="Disordered" evidence="1">
    <location>
        <begin position="1"/>
        <end position="43"/>
    </location>
</feature>
<feature type="transmembrane region" description="Helical" evidence="2">
    <location>
        <begin position="132"/>
        <end position="154"/>
    </location>
</feature>
<dbReference type="EMBL" id="BAAAMK010000001">
    <property type="protein sequence ID" value="GAA1943404.1"/>
    <property type="molecule type" value="Genomic_DNA"/>
</dbReference>
<evidence type="ECO:0000259" key="3">
    <source>
        <dbReference type="Pfam" id="PF01757"/>
    </source>
</evidence>
<feature type="transmembrane region" description="Helical" evidence="2">
    <location>
        <begin position="224"/>
        <end position="241"/>
    </location>
</feature>
<feature type="transmembrane region" description="Helical" evidence="2">
    <location>
        <begin position="253"/>
        <end position="273"/>
    </location>
</feature>
<feature type="transmembrane region" description="Helical" evidence="2">
    <location>
        <begin position="285"/>
        <end position="305"/>
    </location>
</feature>
<dbReference type="PANTHER" id="PTHR37312">
    <property type="entry name" value="MEMBRANE-BOUND ACYLTRANSFERASE YKRP-RELATED"/>
    <property type="match status" value="1"/>
</dbReference>
<reference evidence="5" key="1">
    <citation type="journal article" date="2019" name="Int. J. Syst. Evol. Microbiol.">
        <title>The Global Catalogue of Microorganisms (GCM) 10K type strain sequencing project: providing services to taxonomists for standard genome sequencing and annotation.</title>
        <authorList>
            <consortium name="The Broad Institute Genomics Platform"/>
            <consortium name="The Broad Institute Genome Sequencing Center for Infectious Disease"/>
            <person name="Wu L."/>
            <person name="Ma J."/>
        </authorList>
    </citation>
    <scope>NUCLEOTIDE SEQUENCE [LARGE SCALE GENOMIC DNA]</scope>
    <source>
        <strain evidence="5">JCM 13584</strain>
    </source>
</reference>
<feature type="transmembrane region" description="Helical" evidence="2">
    <location>
        <begin position="348"/>
        <end position="365"/>
    </location>
</feature>
<keyword evidence="2" id="KW-0812">Transmembrane</keyword>
<gene>
    <name evidence="4" type="ORF">GCM10009717_07290</name>
</gene>
<evidence type="ECO:0000313" key="5">
    <source>
        <dbReference type="Proteomes" id="UP001499954"/>
    </source>
</evidence>
<name>A0ABP5BI49_9MICO</name>
<evidence type="ECO:0000313" key="4">
    <source>
        <dbReference type="EMBL" id="GAA1943404.1"/>
    </source>
</evidence>
<feature type="compositionally biased region" description="Low complexity" evidence="1">
    <location>
        <begin position="17"/>
        <end position="28"/>
    </location>
</feature>
<evidence type="ECO:0000256" key="1">
    <source>
        <dbReference type="SAM" id="MobiDB-lite"/>
    </source>
</evidence>
<feature type="transmembrane region" description="Helical" evidence="2">
    <location>
        <begin position="93"/>
        <end position="111"/>
    </location>
</feature>
<dbReference type="InterPro" id="IPR002656">
    <property type="entry name" value="Acyl_transf_3_dom"/>
</dbReference>
<keyword evidence="2" id="KW-1133">Transmembrane helix</keyword>
<organism evidence="4 5">
    <name type="scientific">Agromyces allii</name>
    <dbReference type="NCBI Taxonomy" id="393607"/>
    <lineage>
        <taxon>Bacteria</taxon>
        <taxon>Bacillati</taxon>
        <taxon>Actinomycetota</taxon>
        <taxon>Actinomycetes</taxon>
        <taxon>Micrococcales</taxon>
        <taxon>Microbacteriaceae</taxon>
        <taxon>Agromyces</taxon>
    </lineage>
</organism>
<dbReference type="PANTHER" id="PTHR37312:SF1">
    <property type="entry name" value="MEMBRANE-BOUND ACYLTRANSFERASE YKRP-RELATED"/>
    <property type="match status" value="1"/>
</dbReference>
<comment type="caution">
    <text evidence="4">The sequence shown here is derived from an EMBL/GenBank/DDBJ whole genome shotgun (WGS) entry which is preliminary data.</text>
</comment>
<dbReference type="Pfam" id="PF01757">
    <property type="entry name" value="Acyl_transf_3"/>
    <property type="match status" value="1"/>
</dbReference>
<feature type="transmembrane region" description="Helical" evidence="2">
    <location>
        <begin position="174"/>
        <end position="192"/>
    </location>
</feature>
<feature type="transmembrane region" description="Helical" evidence="2">
    <location>
        <begin position="317"/>
        <end position="336"/>
    </location>
</feature>
<feature type="domain" description="Acyltransferase 3" evidence="3">
    <location>
        <begin position="68"/>
        <end position="364"/>
    </location>
</feature>
<dbReference type="InterPro" id="IPR052734">
    <property type="entry name" value="Nod_factor_acetyltransferase"/>
</dbReference>
<sequence>MTDTTAPLDPPNRPMTGRSFSGRSFASRPDATRSDAISPTANASGTAASRLGIEVAASDLPRRDRSIGIDLLRIVTVASIVLTHNWQEEWAPAWFSTWHTVIFFVLTGYLWNDHRPIGADTRRRARALVVPYLFWLLIVTVIFQTALLAADGAIDPDWLLRAAAGGSYAGRPYSPFWFITTLFFAAVLMRVLQRISPPLVWIAGGLGVLWCLVSPSTITAIPAGLGLALPAVAFIGAGRLLRTHRASIGRPLVVGAAVAVPLLIAGGFGVVAPLDLKYADLGDPLVSMVAGALISCGLILVAEWTDGVLPRWSAPMITAWAAVALPIILTHTLVLWFTERAGMEPTKWTFLLAYLLPLAVGLLVSRTRLRPYLM</sequence>
<feature type="transmembrane region" description="Helical" evidence="2">
    <location>
        <begin position="199"/>
        <end position="218"/>
    </location>
</feature>
<proteinExistence type="predicted"/>
<keyword evidence="2" id="KW-0472">Membrane</keyword>
<accession>A0ABP5BI49</accession>